<organism evidence="2 3">
    <name type="scientific">Rhizoctonia solani</name>
    <dbReference type="NCBI Taxonomy" id="456999"/>
    <lineage>
        <taxon>Eukaryota</taxon>
        <taxon>Fungi</taxon>
        <taxon>Dikarya</taxon>
        <taxon>Basidiomycota</taxon>
        <taxon>Agaricomycotina</taxon>
        <taxon>Agaricomycetes</taxon>
        <taxon>Cantharellales</taxon>
        <taxon>Ceratobasidiaceae</taxon>
        <taxon>Rhizoctonia</taxon>
    </lineage>
</organism>
<feature type="region of interest" description="Disordered" evidence="1">
    <location>
        <begin position="1"/>
        <end position="123"/>
    </location>
</feature>
<dbReference type="AlphaFoldDB" id="A0A8H3A1P3"/>
<name>A0A8H3A1P3_9AGAM</name>
<evidence type="ECO:0000313" key="2">
    <source>
        <dbReference type="EMBL" id="CAE6393032.1"/>
    </source>
</evidence>
<protein>
    <submittedName>
        <fullName evidence="2">Uncharacterized protein</fullName>
    </submittedName>
</protein>
<feature type="compositionally biased region" description="Polar residues" evidence="1">
    <location>
        <begin position="107"/>
        <end position="123"/>
    </location>
</feature>
<sequence length="151" mass="16368">MQYNPKRLATPERIYPGCNPPLAPESYRRRAARATGAHPSGMPRTSPIVRSMKQATPLESREVVSLNKTMVSPPNPWERADSAILNPTPPVLSLSNPISRVPPRPDNITSGTQGLTSGQPLTSLSPFSNTTPYGFSYGSYGEVECMVDTVV</sequence>
<evidence type="ECO:0000313" key="3">
    <source>
        <dbReference type="Proteomes" id="UP000663831"/>
    </source>
</evidence>
<comment type="caution">
    <text evidence="2">The sequence shown here is derived from an EMBL/GenBank/DDBJ whole genome shotgun (WGS) entry which is preliminary data.</text>
</comment>
<dbReference type="Proteomes" id="UP000663831">
    <property type="component" value="Unassembled WGS sequence"/>
</dbReference>
<reference evidence="2" key="1">
    <citation type="submission" date="2021-01" db="EMBL/GenBank/DDBJ databases">
        <authorList>
            <person name="Kaushik A."/>
        </authorList>
    </citation>
    <scope>NUCLEOTIDE SEQUENCE</scope>
    <source>
        <strain evidence="2">AG3-1AP</strain>
    </source>
</reference>
<evidence type="ECO:0000256" key="1">
    <source>
        <dbReference type="SAM" id="MobiDB-lite"/>
    </source>
</evidence>
<proteinExistence type="predicted"/>
<gene>
    <name evidence="2" type="ORF">RDB_LOCUS9769</name>
</gene>
<accession>A0A8H3A1P3</accession>
<dbReference type="EMBL" id="CAJMWV010000393">
    <property type="protein sequence ID" value="CAE6393032.1"/>
    <property type="molecule type" value="Genomic_DNA"/>
</dbReference>